<dbReference type="GO" id="GO:0003677">
    <property type="term" value="F:DNA binding"/>
    <property type="evidence" value="ECO:0007669"/>
    <property type="project" value="UniProtKB-KW"/>
</dbReference>
<evidence type="ECO:0000313" key="16">
    <source>
        <dbReference type="EMBL" id="MXQ53633.1"/>
    </source>
</evidence>
<dbReference type="InterPro" id="IPR006171">
    <property type="entry name" value="TOPRIM_dom"/>
</dbReference>
<dbReference type="SUPFAM" id="SSF56731">
    <property type="entry name" value="DNA primase core"/>
    <property type="match status" value="1"/>
</dbReference>
<evidence type="ECO:0000256" key="6">
    <source>
        <dbReference type="ARBA" id="ARBA00022723"/>
    </source>
</evidence>
<comment type="similarity">
    <text evidence="12 13">Belongs to the DnaG primase family.</text>
</comment>
<sequence>MGKISSEVLERIRKEVDILDVVGQYVNLKRGGRNYFGLCPFHSERTPSFTVAAHKQIFHCFGCGAGGDVIQFLMDVEQYTFQEAVIHLAKEKGISIPEEVYAVSDEDQAISQLRFVLSTATKLYHHFLLHTPYGREAREYLAARKISMETIKTFEIGYAPSSECLIPFFQKRGVAVDLLVEAGLVVVPEDQARSPYDRFRHRILFPIADSQGRVIGFGGRALADNGPKYLNSPETRLFQKRNHLFNLSRARKHIRKDGQAILMEGFMDVISLWQAGIYHGIAPLGTSLTDTQARLIGRNTDKVVLCFDSDEAGQAATERSLEMMKEQSLKVKVAQMPVGTDPDEFIRNKGASAFREEVLGAAKPIAQFMLNRLKRGFKLTDDDDRLSYIAAAIKFIASLPTATEQDLYVRNLTEEFHLSLEAVKEELNKQKFPKKKIIQRDKEKVKWNNGNQKVSKHTLGNSPIETAEKYLVAHMIQNKKVAGWVEEELKDYHFKGDYGSFIPSLCAYYSEGNQEGFVPVIQSIQDPNWVKKITSLGMLDLPTEVNKEMIMNLIDRIRKSDLVEAIKQQDKQVKQVENAGEPLKAAKLGLQVIEQLRKKQNLV</sequence>
<accession>A0A6I4VRE8</accession>
<dbReference type="GO" id="GO:0003899">
    <property type="term" value="F:DNA-directed RNA polymerase activity"/>
    <property type="evidence" value="ECO:0007669"/>
    <property type="project" value="UniProtKB-UniRule"/>
</dbReference>
<dbReference type="RefSeq" id="WP_160800988.1">
    <property type="nucleotide sequence ID" value="NZ_WUUL01000004.1"/>
</dbReference>
<evidence type="ECO:0000256" key="2">
    <source>
        <dbReference type="ARBA" id="ARBA00022515"/>
    </source>
</evidence>
<protein>
    <recommendedName>
        <fullName evidence="12 13">DNA primase</fullName>
        <ecNumber evidence="12">2.7.7.101</ecNumber>
    </recommendedName>
</protein>
<dbReference type="Gene3D" id="3.90.580.10">
    <property type="entry name" value="Zinc finger, CHC2-type domain"/>
    <property type="match status" value="1"/>
</dbReference>
<keyword evidence="9" id="KW-0460">Magnesium</keyword>
<dbReference type="PANTHER" id="PTHR30313">
    <property type="entry name" value="DNA PRIMASE"/>
    <property type="match status" value="1"/>
</dbReference>
<evidence type="ECO:0000256" key="5">
    <source>
        <dbReference type="ARBA" id="ARBA00022705"/>
    </source>
</evidence>
<gene>
    <name evidence="12" type="primary">dnaG</name>
    <name evidence="16" type="ORF">GSM42_07795</name>
</gene>
<dbReference type="AlphaFoldDB" id="A0A6I4VRE8"/>
<comment type="catalytic activity">
    <reaction evidence="12">
        <text>ssDNA + n NTP = ssDNA/pppN(pN)n-1 hybrid + (n-1) diphosphate.</text>
        <dbReference type="EC" id="2.7.7.101"/>
    </reaction>
</comment>
<comment type="caution">
    <text evidence="16">The sequence shown here is derived from an EMBL/GenBank/DDBJ whole genome shotgun (WGS) entry which is preliminary data.</text>
</comment>
<dbReference type="PIRSF" id="PIRSF002811">
    <property type="entry name" value="DnaG"/>
    <property type="match status" value="1"/>
</dbReference>
<name>A0A6I4VRE8_9BACL</name>
<evidence type="ECO:0000259" key="15">
    <source>
        <dbReference type="PROSITE" id="PS50880"/>
    </source>
</evidence>
<keyword evidence="11 12" id="KW-0804">Transcription</keyword>
<evidence type="ECO:0000256" key="14">
    <source>
        <dbReference type="PIRSR" id="PIRSR002811-1"/>
    </source>
</evidence>
<feature type="domain" description="Toprim" evidence="15">
    <location>
        <begin position="258"/>
        <end position="339"/>
    </location>
</feature>
<dbReference type="Gene3D" id="3.40.1360.10">
    <property type="match status" value="1"/>
</dbReference>
<evidence type="ECO:0000256" key="11">
    <source>
        <dbReference type="ARBA" id="ARBA00023163"/>
    </source>
</evidence>
<evidence type="ECO:0000256" key="8">
    <source>
        <dbReference type="ARBA" id="ARBA00022833"/>
    </source>
</evidence>
<proteinExistence type="inferred from homology"/>
<comment type="domain">
    <text evidence="12">Contains an N-terminal zinc-binding domain, a central core domain that contains the primase activity, and a C-terminal DnaB-binding domain.</text>
</comment>
<dbReference type="EC" id="2.7.7.101" evidence="12"/>
<keyword evidence="7 12" id="KW-0863">Zinc-finger</keyword>
<dbReference type="SMART" id="SM00493">
    <property type="entry name" value="TOPRIM"/>
    <property type="match status" value="1"/>
</dbReference>
<reference evidence="16 17" key="1">
    <citation type="submission" date="2019-12" db="EMBL/GenBank/DDBJ databases">
        <title>Whole-genome analyses of novel actinobacteria.</title>
        <authorList>
            <person name="Sahin N."/>
            <person name="Saygin H."/>
        </authorList>
    </citation>
    <scope>NUCLEOTIDE SEQUENCE [LARGE SCALE GENOMIC DNA]</scope>
    <source>
        <strain evidence="16 17">KC615</strain>
    </source>
</reference>
<dbReference type="InterPro" id="IPR006295">
    <property type="entry name" value="DNA_primase_DnaG"/>
</dbReference>
<dbReference type="FunFam" id="3.90.580.10:FF:000001">
    <property type="entry name" value="DNA primase"/>
    <property type="match status" value="1"/>
</dbReference>
<keyword evidence="5 12" id="KW-0235">DNA replication</keyword>
<keyword evidence="6 12" id="KW-0479">Metal-binding</keyword>
<dbReference type="GO" id="GO:0005737">
    <property type="term" value="C:cytoplasm"/>
    <property type="evidence" value="ECO:0007669"/>
    <property type="project" value="TreeGrafter"/>
</dbReference>
<dbReference type="SMART" id="SM00400">
    <property type="entry name" value="ZnF_CHCC"/>
    <property type="match status" value="1"/>
</dbReference>
<feature type="zinc finger region" description="CHC2-type" evidence="12 14">
    <location>
        <begin position="39"/>
        <end position="63"/>
    </location>
</feature>
<dbReference type="PANTHER" id="PTHR30313:SF2">
    <property type="entry name" value="DNA PRIMASE"/>
    <property type="match status" value="1"/>
</dbReference>
<dbReference type="GO" id="GO:0008270">
    <property type="term" value="F:zinc ion binding"/>
    <property type="evidence" value="ECO:0007669"/>
    <property type="project" value="UniProtKB-UniRule"/>
</dbReference>
<dbReference type="NCBIfam" id="TIGR01391">
    <property type="entry name" value="dnaG"/>
    <property type="match status" value="1"/>
</dbReference>
<evidence type="ECO:0000256" key="9">
    <source>
        <dbReference type="ARBA" id="ARBA00022842"/>
    </source>
</evidence>
<dbReference type="InterPro" id="IPR019475">
    <property type="entry name" value="DNA_primase_DnaB-bd"/>
</dbReference>
<keyword evidence="8 12" id="KW-0862">Zinc</keyword>
<dbReference type="Proteomes" id="UP000430692">
    <property type="component" value="Unassembled WGS sequence"/>
</dbReference>
<dbReference type="GO" id="GO:1990077">
    <property type="term" value="C:primosome complex"/>
    <property type="evidence" value="ECO:0007669"/>
    <property type="project" value="UniProtKB-KW"/>
</dbReference>
<organism evidence="16 17">
    <name type="scientific">Shimazuella alba</name>
    <dbReference type="NCBI Taxonomy" id="2690964"/>
    <lineage>
        <taxon>Bacteria</taxon>
        <taxon>Bacillati</taxon>
        <taxon>Bacillota</taxon>
        <taxon>Bacilli</taxon>
        <taxon>Bacillales</taxon>
        <taxon>Thermoactinomycetaceae</taxon>
        <taxon>Shimazuella</taxon>
    </lineage>
</organism>
<keyword evidence="2 12" id="KW-0639">Primosome</keyword>
<evidence type="ECO:0000256" key="4">
    <source>
        <dbReference type="ARBA" id="ARBA00022695"/>
    </source>
</evidence>
<dbReference type="InterPro" id="IPR036977">
    <property type="entry name" value="DNA_primase_Znf_CHC2"/>
</dbReference>
<dbReference type="InterPro" id="IPR050219">
    <property type="entry name" value="DnaG_primase"/>
</dbReference>
<dbReference type="GO" id="GO:0006269">
    <property type="term" value="P:DNA replication, synthesis of primer"/>
    <property type="evidence" value="ECO:0007669"/>
    <property type="project" value="UniProtKB-UniRule"/>
</dbReference>
<comment type="cofactor">
    <cofactor evidence="12 13 14">
        <name>Zn(2+)</name>
        <dbReference type="ChEBI" id="CHEBI:29105"/>
    </cofactor>
    <text evidence="12 13 14">Binds 1 zinc ion per monomer.</text>
</comment>
<keyword evidence="1 12" id="KW-0240">DNA-directed RNA polymerase</keyword>
<keyword evidence="10 12" id="KW-0238">DNA-binding</keyword>
<dbReference type="Pfam" id="PF13155">
    <property type="entry name" value="Toprim_2"/>
    <property type="match status" value="1"/>
</dbReference>
<evidence type="ECO:0000256" key="7">
    <source>
        <dbReference type="ARBA" id="ARBA00022771"/>
    </source>
</evidence>
<dbReference type="InterPro" id="IPR034151">
    <property type="entry name" value="TOPRIM_DnaG_bac"/>
</dbReference>
<comment type="subunit">
    <text evidence="12">Monomer. Interacts with DnaB.</text>
</comment>
<dbReference type="PROSITE" id="PS50880">
    <property type="entry name" value="TOPRIM"/>
    <property type="match status" value="1"/>
</dbReference>
<dbReference type="CDD" id="cd03364">
    <property type="entry name" value="TOPRIM_DnaG_primases"/>
    <property type="match status" value="1"/>
</dbReference>
<dbReference type="InterPro" id="IPR002694">
    <property type="entry name" value="Znf_CHC2"/>
</dbReference>
<dbReference type="EMBL" id="WUUL01000004">
    <property type="protein sequence ID" value="MXQ53633.1"/>
    <property type="molecule type" value="Genomic_DNA"/>
</dbReference>
<keyword evidence="4 12" id="KW-0548">Nucleotidyltransferase</keyword>
<dbReference type="InterPro" id="IPR037068">
    <property type="entry name" value="DNA_primase_core_N_sf"/>
</dbReference>
<dbReference type="InterPro" id="IPR016136">
    <property type="entry name" value="DNA_helicase_N/primase_C"/>
</dbReference>
<evidence type="ECO:0000256" key="3">
    <source>
        <dbReference type="ARBA" id="ARBA00022679"/>
    </source>
</evidence>
<dbReference type="SUPFAM" id="SSF57783">
    <property type="entry name" value="Zinc beta-ribbon"/>
    <property type="match status" value="1"/>
</dbReference>
<dbReference type="Gene3D" id="3.90.980.10">
    <property type="entry name" value="DNA primase, catalytic core, N-terminal domain"/>
    <property type="match status" value="1"/>
</dbReference>
<evidence type="ECO:0000256" key="1">
    <source>
        <dbReference type="ARBA" id="ARBA00022478"/>
    </source>
</evidence>
<keyword evidence="3 12" id="KW-0808">Transferase</keyword>
<dbReference type="InterPro" id="IPR030846">
    <property type="entry name" value="DnaG_bac"/>
</dbReference>
<evidence type="ECO:0000256" key="12">
    <source>
        <dbReference type="HAMAP-Rule" id="MF_00974"/>
    </source>
</evidence>
<dbReference type="Gene3D" id="1.10.860.10">
    <property type="entry name" value="DNAb Helicase, Chain A"/>
    <property type="match status" value="1"/>
</dbReference>
<evidence type="ECO:0000256" key="13">
    <source>
        <dbReference type="PIRNR" id="PIRNR002811"/>
    </source>
</evidence>
<dbReference type="Pfam" id="PF08275">
    <property type="entry name" value="DNAG_N"/>
    <property type="match status" value="1"/>
</dbReference>
<dbReference type="GO" id="GO:0000428">
    <property type="term" value="C:DNA-directed RNA polymerase complex"/>
    <property type="evidence" value="ECO:0007669"/>
    <property type="project" value="UniProtKB-KW"/>
</dbReference>
<evidence type="ECO:0000313" key="17">
    <source>
        <dbReference type="Proteomes" id="UP000430692"/>
    </source>
</evidence>
<dbReference type="InterPro" id="IPR013264">
    <property type="entry name" value="DNAG_N"/>
</dbReference>
<comment type="function">
    <text evidence="12 13">RNA polymerase that catalyzes the synthesis of short RNA molecules used as primers for DNA polymerase during DNA replication.</text>
</comment>
<keyword evidence="17" id="KW-1185">Reference proteome</keyword>
<evidence type="ECO:0000256" key="10">
    <source>
        <dbReference type="ARBA" id="ARBA00023125"/>
    </source>
</evidence>
<dbReference type="Pfam" id="PF10410">
    <property type="entry name" value="DnaB_bind"/>
    <property type="match status" value="1"/>
</dbReference>
<dbReference type="HAMAP" id="MF_00974">
    <property type="entry name" value="DNA_primase_DnaG"/>
    <property type="match status" value="1"/>
</dbReference>
<dbReference type="Pfam" id="PF01807">
    <property type="entry name" value="Zn_ribbon_DnaG"/>
    <property type="match status" value="1"/>
</dbReference>